<sequence>MPGVLGARYTIGLSSWESMIDELLAQLAADAGSTRKALVLLGVPADLLDAWVQGPTVGTDATAVWFAALRPDAVRRVGLTLSVRTLRGDDYLDLVEAAGDMAIAGDGALDPARLRRRYTIDRGPWLRMVADLLGQVVGDAGSIERASAVIAVPRDSLTIWVCWLLSRGSCDAACSRWPVAAVGDLPDAAAYLDLAEAVERGGVTGDNAIDLPSVRDFYVVQLDSWDRMAADLLGQVVTDAGSVRNAAKLLEVPRSTLSAWRRRGRGAKP</sequence>
<dbReference type="RefSeq" id="WP_244923987.1">
    <property type="nucleotide sequence ID" value="NZ_PVNL01000124.1"/>
</dbReference>
<proteinExistence type="predicted"/>
<evidence type="ECO:0000313" key="2">
    <source>
        <dbReference type="Proteomes" id="UP000238823"/>
    </source>
</evidence>
<dbReference type="EMBL" id="PVNL01000124">
    <property type="protein sequence ID" value="PRP98557.1"/>
    <property type="molecule type" value="Genomic_DNA"/>
</dbReference>
<dbReference type="AlphaFoldDB" id="A0A2S9Y0A8"/>
<gene>
    <name evidence="1" type="ORF">ENSA7_65000</name>
</gene>
<evidence type="ECO:0000313" key="1">
    <source>
        <dbReference type="EMBL" id="PRP98557.1"/>
    </source>
</evidence>
<reference evidence="1 2" key="1">
    <citation type="submission" date="2018-03" db="EMBL/GenBank/DDBJ databases">
        <title>Draft Genome Sequences of the Obligatory Marine Myxobacteria Enhygromyxa salina SWB007.</title>
        <authorList>
            <person name="Poehlein A."/>
            <person name="Moghaddam J.A."/>
            <person name="Harms H."/>
            <person name="Alanjari M."/>
            <person name="Koenig G.M."/>
            <person name="Daniel R."/>
            <person name="Schaeberle T.F."/>
        </authorList>
    </citation>
    <scope>NUCLEOTIDE SEQUENCE [LARGE SCALE GENOMIC DNA]</scope>
    <source>
        <strain evidence="1 2">SWB007</strain>
    </source>
</reference>
<organism evidence="1 2">
    <name type="scientific">Enhygromyxa salina</name>
    <dbReference type="NCBI Taxonomy" id="215803"/>
    <lineage>
        <taxon>Bacteria</taxon>
        <taxon>Pseudomonadati</taxon>
        <taxon>Myxococcota</taxon>
        <taxon>Polyangia</taxon>
        <taxon>Nannocystales</taxon>
        <taxon>Nannocystaceae</taxon>
        <taxon>Enhygromyxa</taxon>
    </lineage>
</organism>
<dbReference type="Proteomes" id="UP000238823">
    <property type="component" value="Unassembled WGS sequence"/>
</dbReference>
<accession>A0A2S9Y0A8</accession>
<protein>
    <submittedName>
        <fullName evidence="1">Uncharacterized protein</fullName>
    </submittedName>
</protein>
<comment type="caution">
    <text evidence="1">The sequence shown here is derived from an EMBL/GenBank/DDBJ whole genome shotgun (WGS) entry which is preliminary data.</text>
</comment>
<name>A0A2S9Y0A8_9BACT</name>